<dbReference type="Proteomes" id="UP001231518">
    <property type="component" value="Chromosome 17"/>
</dbReference>
<evidence type="ECO:0000256" key="1">
    <source>
        <dbReference type="SAM" id="MobiDB-lite"/>
    </source>
</evidence>
<dbReference type="AlphaFoldDB" id="A0AAD7YEF6"/>
<organism evidence="2 3">
    <name type="scientific">Mythimna separata</name>
    <name type="common">Oriental armyworm</name>
    <name type="synonym">Pseudaletia separata</name>
    <dbReference type="NCBI Taxonomy" id="271217"/>
    <lineage>
        <taxon>Eukaryota</taxon>
        <taxon>Metazoa</taxon>
        <taxon>Ecdysozoa</taxon>
        <taxon>Arthropoda</taxon>
        <taxon>Hexapoda</taxon>
        <taxon>Insecta</taxon>
        <taxon>Pterygota</taxon>
        <taxon>Neoptera</taxon>
        <taxon>Endopterygota</taxon>
        <taxon>Lepidoptera</taxon>
        <taxon>Glossata</taxon>
        <taxon>Ditrysia</taxon>
        <taxon>Noctuoidea</taxon>
        <taxon>Noctuidae</taxon>
        <taxon>Noctuinae</taxon>
        <taxon>Hadenini</taxon>
        <taxon>Mythimna</taxon>
    </lineage>
</organism>
<proteinExistence type="predicted"/>
<name>A0AAD7YEF6_MYTSE</name>
<feature type="region of interest" description="Disordered" evidence="1">
    <location>
        <begin position="60"/>
        <end position="106"/>
    </location>
</feature>
<protein>
    <submittedName>
        <fullName evidence="2">Uncharacterized protein</fullName>
    </submittedName>
</protein>
<evidence type="ECO:0000313" key="3">
    <source>
        <dbReference type="Proteomes" id="UP001231518"/>
    </source>
</evidence>
<evidence type="ECO:0000313" key="2">
    <source>
        <dbReference type="EMBL" id="KAJ8712348.1"/>
    </source>
</evidence>
<reference evidence="2" key="1">
    <citation type="submission" date="2023-03" db="EMBL/GenBank/DDBJ databases">
        <title>Chromosome-level genomes of two armyworms, Mythimna separata and Mythimna loreyi, provide insights into the biosynthesis and reception of sex pheromones.</title>
        <authorList>
            <person name="Zhao H."/>
        </authorList>
    </citation>
    <scope>NUCLEOTIDE SEQUENCE</scope>
    <source>
        <strain evidence="2">BeijingLab</strain>
        <tissue evidence="2">Pupa</tissue>
    </source>
</reference>
<sequence>MFPRGFGPAGPLQFADISLRRAWNSMRYYDWARSRLFPDCRTASYPVLAVREPAPTVVGNWDRDLGSGGGVRTVPSRARGQQPPSRAKRGDRMPPLLAPDHGLNQGPTREVAAADSLHKDTAMLRPSGAHLYRVLHRVLRAVHTVATPGHPLLLDPMQEPPELTMSGEDLRHTEREDAVTSFQPLLKEGTYHLSDGVPSSDLRDV</sequence>
<accession>A0AAD7YEF6</accession>
<keyword evidence="3" id="KW-1185">Reference proteome</keyword>
<comment type="caution">
    <text evidence="2">The sequence shown here is derived from an EMBL/GenBank/DDBJ whole genome shotgun (WGS) entry which is preliminary data.</text>
</comment>
<dbReference type="EMBL" id="JARGEI010000021">
    <property type="protein sequence ID" value="KAJ8712348.1"/>
    <property type="molecule type" value="Genomic_DNA"/>
</dbReference>
<gene>
    <name evidence="2" type="ORF">PYW07_005190</name>
</gene>